<proteinExistence type="predicted"/>
<protein>
    <submittedName>
        <fullName evidence="1">Uncharacterized protein</fullName>
    </submittedName>
</protein>
<evidence type="ECO:0000313" key="2">
    <source>
        <dbReference type="Proteomes" id="UP000053477"/>
    </source>
</evidence>
<dbReference type="Gene3D" id="3.30.559.10">
    <property type="entry name" value="Chloramphenicol acetyltransferase-like domain"/>
    <property type="match status" value="1"/>
</dbReference>
<dbReference type="InterPro" id="IPR023213">
    <property type="entry name" value="CAT-like_dom_sf"/>
</dbReference>
<evidence type="ECO:0000313" key="1">
    <source>
        <dbReference type="EMBL" id="KLO13166.1"/>
    </source>
</evidence>
<accession>A0A0H2S8F9</accession>
<dbReference type="Proteomes" id="UP000053477">
    <property type="component" value="Unassembled WGS sequence"/>
</dbReference>
<dbReference type="InParanoid" id="A0A0H2S8F9"/>
<keyword evidence="2" id="KW-1185">Reference proteome</keyword>
<reference evidence="1 2" key="1">
    <citation type="submission" date="2015-04" db="EMBL/GenBank/DDBJ databases">
        <title>Complete genome sequence of Schizopora paradoxa KUC8140, a cosmopolitan wood degrader in East Asia.</title>
        <authorList>
            <consortium name="DOE Joint Genome Institute"/>
            <person name="Min B."/>
            <person name="Park H."/>
            <person name="Jang Y."/>
            <person name="Kim J.-J."/>
            <person name="Kim K.H."/>
            <person name="Pangilinan J."/>
            <person name="Lipzen A."/>
            <person name="Riley R."/>
            <person name="Grigoriev I.V."/>
            <person name="Spatafora J.W."/>
            <person name="Choi I.-G."/>
        </authorList>
    </citation>
    <scope>NUCLEOTIDE SEQUENCE [LARGE SCALE GENOMIC DNA]</scope>
    <source>
        <strain evidence="1 2">KUC8140</strain>
    </source>
</reference>
<organism evidence="1 2">
    <name type="scientific">Schizopora paradoxa</name>
    <dbReference type="NCBI Taxonomy" id="27342"/>
    <lineage>
        <taxon>Eukaryota</taxon>
        <taxon>Fungi</taxon>
        <taxon>Dikarya</taxon>
        <taxon>Basidiomycota</taxon>
        <taxon>Agaricomycotina</taxon>
        <taxon>Agaricomycetes</taxon>
        <taxon>Hymenochaetales</taxon>
        <taxon>Schizoporaceae</taxon>
        <taxon>Schizopora</taxon>
    </lineage>
</organism>
<name>A0A0H2S8F9_9AGAM</name>
<gene>
    <name evidence="1" type="ORF">SCHPADRAFT_928746</name>
</gene>
<dbReference type="AlphaFoldDB" id="A0A0H2S8F9"/>
<dbReference type="OrthoDB" id="1862401at2759"/>
<sequence length="489" mass="55046">MLHEFAPLAFATMSSVFGEDSVHCACPPSSLHGLKTIPLSGMNQLFMPCDQVFILPGPIDISRLKKAISAWLTLVPHAAGRFSRGKDRSWAIKLSYPIPITVSSYSGTYTDEEVYDAFPPFLDPLPWTYEPPQDPENHPLTRFKITNILRSGETAVAIHMCHAVVDGISLFRVLNLLNDLYCGASVSDLVPVNYENYFSCSPPYLEPEGETYARVMAKMPILEKGYDSQVLLNKWLNSMEGTDRVDLFFTKEHMDLLLRRANVNSPTKGKRLTTASVLPAYLFTVLNRVYGRPKFNRFLSVLGIRGQSAPLGTSYKSPSTSSAGMAIVQTVSEPFNQEQLVNLSAMAKNLRDHTESCLEPKTLLDITSVYEQRQLELAKDGKFAYMLPEDGDGSLGINLMHRTNTRIHFGYGARQCRFFTWPPLKHYLRAFMANPIRHGDGRWEDRKDVIHVMFLVDKGVGNKVCDLVREELDAWALEDAENQYPHAKL</sequence>
<dbReference type="SUPFAM" id="SSF52777">
    <property type="entry name" value="CoA-dependent acyltransferases"/>
    <property type="match status" value="1"/>
</dbReference>
<dbReference type="EMBL" id="KQ085964">
    <property type="protein sequence ID" value="KLO13166.1"/>
    <property type="molecule type" value="Genomic_DNA"/>
</dbReference>